<protein>
    <recommendedName>
        <fullName evidence="3">Retrovirus-related Pol polyprotein from transposon TNT 1-94</fullName>
    </recommendedName>
</protein>
<gene>
    <name evidence="1" type="ORF">CK203_093158</name>
</gene>
<comment type="caution">
    <text evidence="1">The sequence shown here is derived from an EMBL/GenBank/DDBJ whole genome shotgun (WGS) entry which is preliminary data.</text>
</comment>
<evidence type="ECO:0000313" key="2">
    <source>
        <dbReference type="Proteomes" id="UP000288805"/>
    </source>
</evidence>
<reference evidence="1 2" key="1">
    <citation type="journal article" date="2018" name="PLoS Genet.">
        <title>Population sequencing reveals clonal diversity and ancestral inbreeding in the grapevine cultivar Chardonnay.</title>
        <authorList>
            <person name="Roach M.J."/>
            <person name="Johnson D.L."/>
            <person name="Bohlmann J."/>
            <person name="van Vuuren H.J."/>
            <person name="Jones S.J."/>
            <person name="Pretorius I.S."/>
            <person name="Schmidt S.A."/>
            <person name="Borneman A.R."/>
        </authorList>
    </citation>
    <scope>NUCLEOTIDE SEQUENCE [LARGE SCALE GENOMIC DNA]</scope>
    <source>
        <strain evidence="2">cv. Chardonnay</strain>
        <tissue evidence="1">Leaf</tissue>
    </source>
</reference>
<evidence type="ECO:0008006" key="3">
    <source>
        <dbReference type="Google" id="ProtNLM"/>
    </source>
</evidence>
<dbReference type="Pfam" id="PF14223">
    <property type="entry name" value="Retrotran_gag_2"/>
    <property type="match status" value="1"/>
</dbReference>
<dbReference type="AlphaFoldDB" id="A0A438D6I1"/>
<accession>A0A438D6I1</accession>
<sequence>MSIANNIKSTLPERDTAKEFFKTMEERFRSADKSLAGTLMVELTTMKFDGTRGMYEHILEMSNLVDKLKALGMNVDESLLVRFILNSLPLQYGPFQIHYNTIKDKWNVNELASMLVEEETRLNNKDIIQFTL</sequence>
<organism evidence="1 2">
    <name type="scientific">Vitis vinifera</name>
    <name type="common">Grape</name>
    <dbReference type="NCBI Taxonomy" id="29760"/>
    <lineage>
        <taxon>Eukaryota</taxon>
        <taxon>Viridiplantae</taxon>
        <taxon>Streptophyta</taxon>
        <taxon>Embryophyta</taxon>
        <taxon>Tracheophyta</taxon>
        <taxon>Spermatophyta</taxon>
        <taxon>Magnoliopsida</taxon>
        <taxon>eudicotyledons</taxon>
        <taxon>Gunneridae</taxon>
        <taxon>Pentapetalae</taxon>
        <taxon>rosids</taxon>
        <taxon>Vitales</taxon>
        <taxon>Vitaceae</taxon>
        <taxon>Viteae</taxon>
        <taxon>Vitis</taxon>
    </lineage>
</organism>
<dbReference type="Proteomes" id="UP000288805">
    <property type="component" value="Unassembled WGS sequence"/>
</dbReference>
<dbReference type="PANTHER" id="PTHR35317">
    <property type="entry name" value="OS04G0629600 PROTEIN"/>
    <property type="match status" value="1"/>
</dbReference>
<evidence type="ECO:0000313" key="1">
    <source>
        <dbReference type="EMBL" id="RVW31095.1"/>
    </source>
</evidence>
<dbReference type="EMBL" id="QGNW01001771">
    <property type="protein sequence ID" value="RVW31095.1"/>
    <property type="molecule type" value="Genomic_DNA"/>
</dbReference>
<name>A0A438D6I1_VITVI</name>
<proteinExistence type="predicted"/>
<dbReference type="PANTHER" id="PTHR35317:SF10">
    <property type="entry name" value="RNA-DIRECTED DNA POLYMERASE"/>
    <property type="match status" value="1"/>
</dbReference>